<gene>
    <name evidence="2" type="ORF">LCGC14_2424780</name>
</gene>
<feature type="non-terminal residue" evidence="2">
    <location>
        <position position="100"/>
    </location>
</feature>
<sequence>MGLVNISKKVGVILGTTAKAMKKHKVLTGAGLGAGALMAVNYVVDDGHDKSSHGRRKTAETMTKMEIADQKYAISKSYEREGHPRKSREYKNKAAQAYKR</sequence>
<evidence type="ECO:0000256" key="1">
    <source>
        <dbReference type="SAM" id="MobiDB-lite"/>
    </source>
</evidence>
<organism evidence="2">
    <name type="scientific">marine sediment metagenome</name>
    <dbReference type="NCBI Taxonomy" id="412755"/>
    <lineage>
        <taxon>unclassified sequences</taxon>
        <taxon>metagenomes</taxon>
        <taxon>ecological metagenomes</taxon>
    </lineage>
</organism>
<protein>
    <submittedName>
        <fullName evidence="2">Uncharacterized protein</fullName>
    </submittedName>
</protein>
<name>A0A0F9E0R0_9ZZZZ</name>
<feature type="compositionally biased region" description="Basic and acidic residues" evidence="1">
    <location>
        <begin position="77"/>
        <end position="92"/>
    </location>
</feature>
<evidence type="ECO:0000313" key="2">
    <source>
        <dbReference type="EMBL" id="KKL23496.1"/>
    </source>
</evidence>
<dbReference type="AlphaFoldDB" id="A0A0F9E0R0"/>
<proteinExistence type="predicted"/>
<dbReference type="EMBL" id="LAZR01036952">
    <property type="protein sequence ID" value="KKL23496.1"/>
    <property type="molecule type" value="Genomic_DNA"/>
</dbReference>
<reference evidence="2" key="1">
    <citation type="journal article" date="2015" name="Nature">
        <title>Complex archaea that bridge the gap between prokaryotes and eukaryotes.</title>
        <authorList>
            <person name="Spang A."/>
            <person name="Saw J.H."/>
            <person name="Jorgensen S.L."/>
            <person name="Zaremba-Niedzwiedzka K."/>
            <person name="Martijn J."/>
            <person name="Lind A.E."/>
            <person name="van Eijk R."/>
            <person name="Schleper C."/>
            <person name="Guy L."/>
            <person name="Ettema T.J."/>
        </authorList>
    </citation>
    <scope>NUCLEOTIDE SEQUENCE</scope>
</reference>
<feature type="region of interest" description="Disordered" evidence="1">
    <location>
        <begin position="75"/>
        <end position="100"/>
    </location>
</feature>
<accession>A0A0F9E0R0</accession>
<comment type="caution">
    <text evidence="2">The sequence shown here is derived from an EMBL/GenBank/DDBJ whole genome shotgun (WGS) entry which is preliminary data.</text>
</comment>